<comment type="similarity">
    <text evidence="2">Belongs to the uroporphyrinogen-III synthase family.</text>
</comment>
<evidence type="ECO:0000256" key="2">
    <source>
        <dbReference type="ARBA" id="ARBA00008133"/>
    </source>
</evidence>
<keyword evidence="5" id="KW-0627">Porphyrin biosynthesis</keyword>
<name>A0A382A135_9ZZZZ</name>
<evidence type="ECO:0000256" key="7">
    <source>
        <dbReference type="ARBA" id="ARBA00032649"/>
    </source>
</evidence>
<dbReference type="GO" id="GO:0004852">
    <property type="term" value="F:uroporphyrinogen-III synthase activity"/>
    <property type="evidence" value="ECO:0007669"/>
    <property type="project" value="UniProtKB-EC"/>
</dbReference>
<protein>
    <recommendedName>
        <fullName evidence="3">uroporphyrinogen-III synthase</fullName>
        <ecNumber evidence="3">4.2.1.75</ecNumber>
    </recommendedName>
    <alternativeName>
        <fullName evidence="7">Hydroxymethylbilane hydrolyase [cyclizing]</fullName>
    </alternativeName>
    <alternativeName>
        <fullName evidence="6">Uroporphyrinogen-III cosynthase</fullName>
    </alternativeName>
</protein>
<sequence>MHILLTRPLEDSHELILKFQRLGHEISHMPLINIEGKSYEQLNFLDFKGIIFTSANAIKFLDIKLIDKKIICFCVGSATEKKARSCGFQNVLSADGNVNNLKELILQNYNSSNGKLLYVSGEIISNDLDQQLISEGYNVKRIVNYSAKPVEKFNEVFIEKLKLKMPEIVYVYSQNSAISFLNLIKNYQLVDHWMDTNLMCIGEKTSMVLNEIKWKKIFLFNPGEEEFLLYKI</sequence>
<dbReference type="InterPro" id="IPR003754">
    <property type="entry name" value="4pyrrol_synth_uPrphyn_synth"/>
</dbReference>
<comment type="catalytic activity">
    <reaction evidence="8">
        <text>hydroxymethylbilane = uroporphyrinogen III + H2O</text>
        <dbReference type="Rhea" id="RHEA:18965"/>
        <dbReference type="ChEBI" id="CHEBI:15377"/>
        <dbReference type="ChEBI" id="CHEBI:57308"/>
        <dbReference type="ChEBI" id="CHEBI:57845"/>
        <dbReference type="EC" id="4.2.1.75"/>
    </reaction>
</comment>
<dbReference type="PANTHER" id="PTHR38042">
    <property type="entry name" value="UROPORPHYRINOGEN-III SYNTHASE, CHLOROPLASTIC"/>
    <property type="match status" value="1"/>
</dbReference>
<comment type="pathway">
    <text evidence="1">Porphyrin-containing compound metabolism; protoporphyrin-IX biosynthesis; coproporphyrinogen-III from 5-aminolevulinate: step 3/4.</text>
</comment>
<feature type="domain" description="Tetrapyrrole biosynthesis uroporphyrinogen III synthase" evidence="9">
    <location>
        <begin position="16"/>
        <end position="216"/>
    </location>
</feature>
<dbReference type="EMBL" id="UINC01023480">
    <property type="protein sequence ID" value="SVA95228.1"/>
    <property type="molecule type" value="Genomic_DNA"/>
</dbReference>
<dbReference type="Gene3D" id="3.40.50.10090">
    <property type="match status" value="2"/>
</dbReference>
<dbReference type="Pfam" id="PF02602">
    <property type="entry name" value="HEM4"/>
    <property type="match status" value="1"/>
</dbReference>
<evidence type="ECO:0000256" key="8">
    <source>
        <dbReference type="ARBA" id="ARBA00048617"/>
    </source>
</evidence>
<gene>
    <name evidence="10" type="ORF">METZ01_LOCUS148082</name>
</gene>
<keyword evidence="4" id="KW-0456">Lyase</keyword>
<dbReference type="GO" id="GO:0006780">
    <property type="term" value="P:uroporphyrinogen III biosynthetic process"/>
    <property type="evidence" value="ECO:0007669"/>
    <property type="project" value="InterPro"/>
</dbReference>
<evidence type="ECO:0000256" key="5">
    <source>
        <dbReference type="ARBA" id="ARBA00023244"/>
    </source>
</evidence>
<dbReference type="InterPro" id="IPR036108">
    <property type="entry name" value="4pyrrol_syn_uPrphyn_synt_sf"/>
</dbReference>
<dbReference type="EC" id="4.2.1.75" evidence="3"/>
<dbReference type="AlphaFoldDB" id="A0A382A135"/>
<dbReference type="SUPFAM" id="SSF69618">
    <property type="entry name" value="HemD-like"/>
    <property type="match status" value="1"/>
</dbReference>
<evidence type="ECO:0000259" key="9">
    <source>
        <dbReference type="Pfam" id="PF02602"/>
    </source>
</evidence>
<organism evidence="10">
    <name type="scientific">marine metagenome</name>
    <dbReference type="NCBI Taxonomy" id="408172"/>
    <lineage>
        <taxon>unclassified sequences</taxon>
        <taxon>metagenomes</taxon>
        <taxon>ecological metagenomes</taxon>
    </lineage>
</organism>
<proteinExistence type="inferred from homology"/>
<evidence type="ECO:0000256" key="1">
    <source>
        <dbReference type="ARBA" id="ARBA00004772"/>
    </source>
</evidence>
<dbReference type="PANTHER" id="PTHR38042:SF1">
    <property type="entry name" value="UROPORPHYRINOGEN-III SYNTHASE, CHLOROPLASTIC"/>
    <property type="match status" value="1"/>
</dbReference>
<dbReference type="CDD" id="cd06578">
    <property type="entry name" value="HemD"/>
    <property type="match status" value="1"/>
</dbReference>
<accession>A0A382A135</accession>
<evidence type="ECO:0000313" key="10">
    <source>
        <dbReference type="EMBL" id="SVA95228.1"/>
    </source>
</evidence>
<evidence type="ECO:0000256" key="4">
    <source>
        <dbReference type="ARBA" id="ARBA00023239"/>
    </source>
</evidence>
<evidence type="ECO:0000256" key="6">
    <source>
        <dbReference type="ARBA" id="ARBA00031702"/>
    </source>
</evidence>
<evidence type="ECO:0000256" key="3">
    <source>
        <dbReference type="ARBA" id="ARBA00013109"/>
    </source>
</evidence>
<dbReference type="InterPro" id="IPR039793">
    <property type="entry name" value="UROS/Hem4"/>
</dbReference>
<reference evidence="10" key="1">
    <citation type="submission" date="2018-05" db="EMBL/GenBank/DDBJ databases">
        <authorList>
            <person name="Lanie J.A."/>
            <person name="Ng W.-L."/>
            <person name="Kazmierczak K.M."/>
            <person name="Andrzejewski T.M."/>
            <person name="Davidsen T.M."/>
            <person name="Wayne K.J."/>
            <person name="Tettelin H."/>
            <person name="Glass J.I."/>
            <person name="Rusch D."/>
            <person name="Podicherti R."/>
            <person name="Tsui H.-C.T."/>
            <person name="Winkler M.E."/>
        </authorList>
    </citation>
    <scope>NUCLEOTIDE SEQUENCE</scope>
</reference>